<reference evidence="1 2" key="1">
    <citation type="submission" date="2019-02" db="EMBL/GenBank/DDBJ databases">
        <title>Deep-cultivation of Planctomycetes and their phenomic and genomic characterization uncovers novel biology.</title>
        <authorList>
            <person name="Wiegand S."/>
            <person name="Jogler M."/>
            <person name="Boedeker C."/>
            <person name="Pinto D."/>
            <person name="Vollmers J."/>
            <person name="Rivas-Marin E."/>
            <person name="Kohn T."/>
            <person name="Peeters S.H."/>
            <person name="Heuer A."/>
            <person name="Rast P."/>
            <person name="Oberbeckmann S."/>
            <person name="Bunk B."/>
            <person name="Jeske O."/>
            <person name="Meyerdierks A."/>
            <person name="Storesund J.E."/>
            <person name="Kallscheuer N."/>
            <person name="Luecker S."/>
            <person name="Lage O.M."/>
            <person name="Pohl T."/>
            <person name="Merkel B.J."/>
            <person name="Hornburger P."/>
            <person name="Mueller R.-W."/>
            <person name="Bruemmer F."/>
            <person name="Labrenz M."/>
            <person name="Spormann A.M."/>
            <person name="Op den Camp H."/>
            <person name="Overmann J."/>
            <person name="Amann R."/>
            <person name="Jetten M.S.M."/>
            <person name="Mascher T."/>
            <person name="Medema M.H."/>
            <person name="Devos D.P."/>
            <person name="Kaster A.-K."/>
            <person name="Ovreas L."/>
            <person name="Rohde M."/>
            <person name="Galperin M.Y."/>
            <person name="Jogler C."/>
        </authorList>
    </citation>
    <scope>NUCLEOTIDE SEQUENCE [LARGE SCALE GENOMIC DNA]</scope>
    <source>
        <strain evidence="1 2">Mal33</strain>
    </source>
</reference>
<name>A0A518J1S2_9BACT</name>
<organism evidence="1 2">
    <name type="scientific">Rosistilla oblonga</name>
    <dbReference type="NCBI Taxonomy" id="2527990"/>
    <lineage>
        <taxon>Bacteria</taxon>
        <taxon>Pseudomonadati</taxon>
        <taxon>Planctomycetota</taxon>
        <taxon>Planctomycetia</taxon>
        <taxon>Pirellulales</taxon>
        <taxon>Pirellulaceae</taxon>
        <taxon>Rosistilla</taxon>
    </lineage>
</organism>
<proteinExistence type="predicted"/>
<sequence>MGTRLNEKLQFDLLDSTYHQQHQTSSHHKTYDGSRKLCTQRELVAKIPRTAAFTSSGS</sequence>
<dbReference type="Proteomes" id="UP000316770">
    <property type="component" value="Chromosome"/>
</dbReference>
<gene>
    <name evidence="1" type="ORF">Mal33_53120</name>
</gene>
<evidence type="ECO:0000313" key="1">
    <source>
        <dbReference type="EMBL" id="QDV59284.1"/>
    </source>
</evidence>
<accession>A0A518J1S2</accession>
<dbReference type="EMBL" id="CP036318">
    <property type="protein sequence ID" value="QDV59284.1"/>
    <property type="molecule type" value="Genomic_DNA"/>
</dbReference>
<dbReference type="AlphaFoldDB" id="A0A518J1S2"/>
<protein>
    <submittedName>
        <fullName evidence="1">Uncharacterized protein</fullName>
    </submittedName>
</protein>
<keyword evidence="2" id="KW-1185">Reference proteome</keyword>
<evidence type="ECO:0000313" key="2">
    <source>
        <dbReference type="Proteomes" id="UP000316770"/>
    </source>
</evidence>